<dbReference type="AlphaFoldDB" id="A0A6V7PXP3"/>
<feature type="compositionally biased region" description="Low complexity" evidence="1">
    <location>
        <begin position="245"/>
        <end position="255"/>
    </location>
</feature>
<protein>
    <submittedName>
        <fullName evidence="2">Uncharacterized protein</fullName>
    </submittedName>
</protein>
<evidence type="ECO:0000256" key="1">
    <source>
        <dbReference type="SAM" id="MobiDB-lite"/>
    </source>
</evidence>
<gene>
    <name evidence="2" type="ORF">CB5_LOCUS18714</name>
</gene>
<proteinExistence type="predicted"/>
<dbReference type="PROSITE" id="PS51257">
    <property type="entry name" value="PROKAR_LIPOPROTEIN"/>
    <property type="match status" value="1"/>
</dbReference>
<organism evidence="2">
    <name type="scientific">Ananas comosus var. bracteatus</name>
    <name type="common">red pineapple</name>
    <dbReference type="NCBI Taxonomy" id="296719"/>
    <lineage>
        <taxon>Eukaryota</taxon>
        <taxon>Viridiplantae</taxon>
        <taxon>Streptophyta</taxon>
        <taxon>Embryophyta</taxon>
        <taxon>Tracheophyta</taxon>
        <taxon>Spermatophyta</taxon>
        <taxon>Magnoliopsida</taxon>
        <taxon>Liliopsida</taxon>
        <taxon>Poales</taxon>
        <taxon>Bromeliaceae</taxon>
        <taxon>Bromelioideae</taxon>
        <taxon>Ananas</taxon>
    </lineage>
</organism>
<sequence length="255" mass="28113">MARQSNGFGAIAAACEQGNDDISNTRNLSCLLCFRRTSDTFISEVIRNGMAVEWPQGMGVIDVSFKNLLLEITQKLSIHVPKYGLTVDSSGQLTAYVDVEVQRGGSVAETIRSWGSSGCVAGPSEEEAARNCINTLRDELGFGGRDTNFEDAKFYKSLYDHLCEQYNALMAKYNTLKWDYKFLKECYNKTTDDRDRVSAEHSEIQQHLERIFAIMNPVDMVVDAPQEGAASQDGTAATSREESAPQEGPAPQEAA</sequence>
<name>A0A6V7PXP3_ANACO</name>
<evidence type="ECO:0000313" key="2">
    <source>
        <dbReference type="EMBL" id="CAD1835503.1"/>
    </source>
</evidence>
<feature type="region of interest" description="Disordered" evidence="1">
    <location>
        <begin position="223"/>
        <end position="255"/>
    </location>
</feature>
<dbReference type="EMBL" id="LR862153">
    <property type="protein sequence ID" value="CAD1835503.1"/>
    <property type="molecule type" value="Genomic_DNA"/>
</dbReference>
<reference evidence="2" key="1">
    <citation type="submission" date="2020-07" db="EMBL/GenBank/DDBJ databases">
        <authorList>
            <person name="Lin J."/>
        </authorList>
    </citation>
    <scope>NUCLEOTIDE SEQUENCE</scope>
</reference>
<accession>A0A6V7PXP3</accession>